<dbReference type="KEGG" id="sre:PTSG_04540"/>
<dbReference type="SUPFAM" id="SSF55205">
    <property type="entry name" value="EPT/RTPC-like"/>
    <property type="match status" value="1"/>
</dbReference>
<dbReference type="Gene3D" id="3.65.10.20">
    <property type="entry name" value="RNA 3'-terminal phosphate cyclase domain"/>
    <property type="match status" value="1"/>
</dbReference>
<dbReference type="AlphaFoldDB" id="F2U7Q8"/>
<dbReference type="GO" id="GO:0004521">
    <property type="term" value="F:RNA endonuclease activity"/>
    <property type="evidence" value="ECO:0007669"/>
    <property type="project" value="TreeGrafter"/>
</dbReference>
<comment type="subcellular location">
    <subcellularLocation>
        <location evidence="1">Nucleus</location>
        <location evidence="1">Nucleolus</location>
    </subcellularLocation>
</comment>
<dbReference type="InParanoid" id="F2U7Q8"/>
<keyword evidence="8" id="KW-1185">Reference proteome</keyword>
<evidence type="ECO:0000313" key="7">
    <source>
        <dbReference type="EMBL" id="EGD72813.1"/>
    </source>
</evidence>
<dbReference type="EMBL" id="GL832964">
    <property type="protein sequence ID" value="EGD72813.1"/>
    <property type="molecule type" value="Genomic_DNA"/>
</dbReference>
<protein>
    <recommendedName>
        <fullName evidence="9">RNA 3'-terminal phosphate cyclase-like protein</fullName>
    </recommendedName>
</protein>
<evidence type="ECO:0000256" key="1">
    <source>
        <dbReference type="ARBA" id="ARBA00004604"/>
    </source>
</evidence>
<name>F2U7Q8_SALR5</name>
<dbReference type="Gene3D" id="3.30.360.20">
    <property type="entry name" value="RNA 3'-terminal phosphate cyclase, insert domain"/>
    <property type="match status" value="1"/>
</dbReference>
<dbReference type="GeneID" id="16075219"/>
<evidence type="ECO:0000256" key="2">
    <source>
        <dbReference type="ARBA" id="ARBA00007089"/>
    </source>
</evidence>
<evidence type="ECO:0000256" key="4">
    <source>
        <dbReference type="ARBA" id="ARBA00023242"/>
    </source>
</evidence>
<dbReference type="PANTHER" id="PTHR11096">
    <property type="entry name" value="RNA 3' TERMINAL PHOSPHATE CYCLASE"/>
    <property type="match status" value="1"/>
</dbReference>
<dbReference type="InterPro" id="IPR016443">
    <property type="entry name" value="RNA3'_term_phos_cyc_type_2"/>
</dbReference>
<dbReference type="InterPro" id="IPR036553">
    <property type="entry name" value="RPTC_insert"/>
</dbReference>
<dbReference type="InterPro" id="IPR023797">
    <property type="entry name" value="RNA3'_phos_cyclase_dom"/>
</dbReference>
<dbReference type="Proteomes" id="UP000007799">
    <property type="component" value="Unassembled WGS sequence"/>
</dbReference>
<dbReference type="RefSeq" id="XP_004994636.1">
    <property type="nucleotide sequence ID" value="XM_004994579.1"/>
</dbReference>
<proteinExistence type="inferred from homology"/>
<dbReference type="GO" id="GO:0005730">
    <property type="term" value="C:nucleolus"/>
    <property type="evidence" value="ECO:0007669"/>
    <property type="project" value="UniProtKB-SubCell"/>
</dbReference>
<evidence type="ECO:0000256" key="3">
    <source>
        <dbReference type="ARBA" id="ARBA00022517"/>
    </source>
</evidence>
<organism evidence="8">
    <name type="scientific">Salpingoeca rosetta (strain ATCC 50818 / BSB-021)</name>
    <dbReference type="NCBI Taxonomy" id="946362"/>
    <lineage>
        <taxon>Eukaryota</taxon>
        <taxon>Choanoflagellata</taxon>
        <taxon>Craspedida</taxon>
        <taxon>Salpingoecidae</taxon>
        <taxon>Salpingoeca</taxon>
    </lineage>
</organism>
<evidence type="ECO:0008006" key="9">
    <source>
        <dbReference type="Google" id="ProtNLM"/>
    </source>
</evidence>
<reference evidence="7" key="1">
    <citation type="submission" date="2009-08" db="EMBL/GenBank/DDBJ databases">
        <title>Annotation of Salpingoeca rosetta.</title>
        <authorList>
            <consortium name="The Broad Institute Genome Sequencing Platform"/>
            <person name="Russ C."/>
            <person name="Cuomo C."/>
            <person name="Burger G."/>
            <person name="Gray M.W."/>
            <person name="Holland P.W.H."/>
            <person name="King N."/>
            <person name="Lang F.B.F."/>
            <person name="Roger A.J."/>
            <person name="Ruiz-Trillo I."/>
            <person name="Young S.K."/>
            <person name="Zeng Q."/>
            <person name="Gargeya S."/>
            <person name="Alvarado L."/>
            <person name="Berlin A."/>
            <person name="Chapman S.B."/>
            <person name="Chen Z."/>
            <person name="Freedman E."/>
            <person name="Gellesch M."/>
            <person name="Goldberg J."/>
            <person name="Griggs A."/>
            <person name="Gujja S."/>
            <person name="Heilman E."/>
            <person name="Heiman D."/>
            <person name="Howarth C."/>
            <person name="Mehta T."/>
            <person name="Neiman D."/>
            <person name="Pearson M."/>
            <person name="Roberts A."/>
            <person name="Saif S."/>
            <person name="Shea T."/>
            <person name="Shenoy N."/>
            <person name="Sisk P."/>
            <person name="Stolte C."/>
            <person name="Sykes S."/>
            <person name="White J."/>
            <person name="Yandava C."/>
            <person name="Haas B."/>
            <person name="Nusbaum C."/>
            <person name="Birren B."/>
        </authorList>
    </citation>
    <scope>NUCLEOTIDE SEQUENCE [LARGE SCALE GENOMIC DNA]</scope>
    <source>
        <strain evidence="7">ATCC 50818</strain>
    </source>
</reference>
<dbReference type="OMA" id="YTDQNKG"/>
<dbReference type="OrthoDB" id="1911237at2759"/>
<dbReference type="FunCoup" id="F2U7Q8">
    <property type="interactions" value="1031"/>
</dbReference>
<feature type="domain" description="RNA 3'-terminal phosphate cyclase insert" evidence="6">
    <location>
        <begin position="205"/>
        <end position="303"/>
    </location>
</feature>
<dbReference type="eggNOG" id="KOG3980">
    <property type="taxonomic scope" value="Eukaryota"/>
</dbReference>
<dbReference type="GO" id="GO:0000479">
    <property type="term" value="P:endonucleolytic cleavage of tricistronic rRNA transcript (SSU-rRNA, 5.8S rRNA, LSU-rRNA)"/>
    <property type="evidence" value="ECO:0007669"/>
    <property type="project" value="TreeGrafter"/>
</dbReference>
<dbReference type="InterPro" id="IPR000228">
    <property type="entry name" value="RNA3'_term_phos_cyc"/>
</dbReference>
<keyword evidence="4" id="KW-0539">Nucleus</keyword>
<dbReference type="PANTHER" id="PTHR11096:SF1">
    <property type="entry name" value="RNA 3'-TERMINAL PHOSPHATE CYCLASE-LIKE PROTEIN"/>
    <property type="match status" value="1"/>
</dbReference>
<sequence>MPPPSAAALVKKPKPIVYESSNYFRQRIVLSLLSGRPCRFNNIRSEHANPGVRGHEVKFLRLMEKITDGTKITINDTGTQVTFRPGNIVNGRKLTFNCGTARSIGYYLEHLLYVAPFGKKPLHITFTGITNDDQDPNVDILRTTMLPVLQRFGLDDGLELKILKRGCRGSGRDDSKDDKQSAGGGEIVFQCPIFRQVTPLRALLPGKVKRVRGIVYTALTASHTSNRVVDGARSVLNNFIPNVFLYTEHFGKDKGGKAPGYGVSLIAETTQGYLFSAQATAQPRQQPEELGKQCSRLLLEEIKRSGTTDRQCQCVTFALMALCSQDVSKVCVGELTDYSVQFLRDLKKVFGVTFKLRRDPETNLIYASCVGVGYKNVNRKIT</sequence>
<dbReference type="STRING" id="946362.F2U7Q8"/>
<feature type="domain" description="RNA 3'-terminal phosphate cyclase" evidence="5">
    <location>
        <begin position="19"/>
        <end position="355"/>
    </location>
</feature>
<dbReference type="InterPro" id="IPR013792">
    <property type="entry name" value="RNA3'P_cycl/enolpyr_Trfase_a/b"/>
</dbReference>
<evidence type="ECO:0000313" key="8">
    <source>
        <dbReference type="Proteomes" id="UP000007799"/>
    </source>
</evidence>
<dbReference type="NCBIfam" id="TIGR03400">
    <property type="entry name" value="18S_RNA_Rcl1p"/>
    <property type="match status" value="1"/>
</dbReference>
<keyword evidence="3" id="KW-0690">Ribosome biogenesis</keyword>
<dbReference type="InterPro" id="IPR013791">
    <property type="entry name" value="RNA3'-term_phos_cycl_insert"/>
</dbReference>
<gene>
    <name evidence="7" type="ORF">PTSG_04540</name>
</gene>
<accession>F2U7Q8</accession>
<evidence type="ECO:0000259" key="5">
    <source>
        <dbReference type="Pfam" id="PF01137"/>
    </source>
</evidence>
<dbReference type="InterPro" id="IPR037136">
    <property type="entry name" value="RNA3'_phos_cyclase_dom_sf"/>
</dbReference>
<dbReference type="Pfam" id="PF01137">
    <property type="entry name" value="RTC"/>
    <property type="match status" value="1"/>
</dbReference>
<comment type="similarity">
    <text evidence="2">Belongs to the RNA 3'-terminal cyclase family. Type 2 subfamily.</text>
</comment>
<evidence type="ECO:0000259" key="6">
    <source>
        <dbReference type="Pfam" id="PF05189"/>
    </source>
</evidence>
<dbReference type="Pfam" id="PF05189">
    <property type="entry name" value="RTC_insert"/>
    <property type="match status" value="1"/>
</dbReference>